<feature type="signal peptide" evidence="1">
    <location>
        <begin position="1"/>
        <end position="22"/>
    </location>
</feature>
<feature type="chain" id="PRO_5019115910" description="MHC class I-like antigen recognition-like domain-containing protein" evidence="1">
    <location>
        <begin position="23"/>
        <end position="98"/>
    </location>
</feature>
<name>A0A401SKJ1_CHIPU</name>
<comment type="caution">
    <text evidence="2">The sequence shown here is derived from an EMBL/GenBank/DDBJ whole genome shotgun (WGS) entry which is preliminary data.</text>
</comment>
<proteinExistence type="predicted"/>
<reference evidence="2 3" key="1">
    <citation type="journal article" date="2018" name="Nat. Ecol. Evol.">
        <title>Shark genomes provide insights into elasmobranch evolution and the origin of vertebrates.</title>
        <authorList>
            <person name="Hara Y"/>
            <person name="Yamaguchi K"/>
            <person name="Onimaru K"/>
            <person name="Kadota M"/>
            <person name="Koyanagi M"/>
            <person name="Keeley SD"/>
            <person name="Tatsumi K"/>
            <person name="Tanaka K"/>
            <person name="Motone F"/>
            <person name="Kageyama Y"/>
            <person name="Nozu R"/>
            <person name="Adachi N"/>
            <person name="Nishimura O"/>
            <person name="Nakagawa R"/>
            <person name="Tanegashima C"/>
            <person name="Kiyatake I"/>
            <person name="Matsumoto R"/>
            <person name="Murakumo K"/>
            <person name="Nishida K"/>
            <person name="Terakita A"/>
            <person name="Kuratani S"/>
            <person name="Sato K"/>
            <person name="Hyodo S Kuraku.S."/>
        </authorList>
    </citation>
    <scope>NUCLEOTIDE SEQUENCE [LARGE SCALE GENOMIC DNA]</scope>
</reference>
<protein>
    <recommendedName>
        <fullName evidence="4">MHC class I-like antigen recognition-like domain-containing protein</fullName>
    </recommendedName>
</protein>
<keyword evidence="1" id="KW-0732">Signal</keyword>
<evidence type="ECO:0008006" key="4">
    <source>
        <dbReference type="Google" id="ProtNLM"/>
    </source>
</evidence>
<evidence type="ECO:0000313" key="2">
    <source>
        <dbReference type="EMBL" id="GCC30913.1"/>
    </source>
</evidence>
<evidence type="ECO:0000256" key="1">
    <source>
        <dbReference type="SAM" id="SignalP"/>
    </source>
</evidence>
<dbReference type="AlphaFoldDB" id="A0A401SKJ1"/>
<accession>A0A401SKJ1</accession>
<sequence>MKVKMAVICTCAFLMIFLVVESCCTPKSKVIPKNWGPQSMLYLKGRYGRRSAEGNDYYHYDINTWNLLLGDYKRVRALLDQDYWKQASVKNMKFVNMK</sequence>
<dbReference type="Proteomes" id="UP000287033">
    <property type="component" value="Unassembled WGS sequence"/>
</dbReference>
<dbReference type="OMA" id="SCCTPKS"/>
<keyword evidence="3" id="KW-1185">Reference proteome</keyword>
<dbReference type="OrthoDB" id="8908244at2759"/>
<evidence type="ECO:0000313" key="3">
    <source>
        <dbReference type="Proteomes" id="UP000287033"/>
    </source>
</evidence>
<organism evidence="2 3">
    <name type="scientific">Chiloscyllium punctatum</name>
    <name type="common">Brownbanded bambooshark</name>
    <name type="synonym">Hemiscyllium punctatum</name>
    <dbReference type="NCBI Taxonomy" id="137246"/>
    <lineage>
        <taxon>Eukaryota</taxon>
        <taxon>Metazoa</taxon>
        <taxon>Chordata</taxon>
        <taxon>Craniata</taxon>
        <taxon>Vertebrata</taxon>
        <taxon>Chondrichthyes</taxon>
        <taxon>Elasmobranchii</taxon>
        <taxon>Galeomorphii</taxon>
        <taxon>Galeoidea</taxon>
        <taxon>Orectolobiformes</taxon>
        <taxon>Hemiscylliidae</taxon>
        <taxon>Chiloscyllium</taxon>
    </lineage>
</organism>
<dbReference type="EMBL" id="BEZZ01000332">
    <property type="protein sequence ID" value="GCC30913.1"/>
    <property type="molecule type" value="Genomic_DNA"/>
</dbReference>
<gene>
    <name evidence="2" type="ORF">chiPu_0009367</name>
</gene>